<name>A0ABP0UKW7_9BRYO</name>
<feature type="compositionally biased region" description="Low complexity" evidence="1">
    <location>
        <begin position="11"/>
        <end position="20"/>
    </location>
</feature>
<feature type="compositionally biased region" description="Basic residues" evidence="1">
    <location>
        <begin position="25"/>
        <end position="34"/>
    </location>
</feature>
<proteinExistence type="predicted"/>
<feature type="region of interest" description="Disordered" evidence="1">
    <location>
        <begin position="1171"/>
        <end position="1193"/>
    </location>
</feature>
<organism evidence="2 3">
    <name type="scientific">Sphagnum troendelagicum</name>
    <dbReference type="NCBI Taxonomy" id="128251"/>
    <lineage>
        <taxon>Eukaryota</taxon>
        <taxon>Viridiplantae</taxon>
        <taxon>Streptophyta</taxon>
        <taxon>Embryophyta</taxon>
        <taxon>Bryophyta</taxon>
        <taxon>Sphagnophytina</taxon>
        <taxon>Sphagnopsida</taxon>
        <taxon>Sphagnales</taxon>
        <taxon>Sphagnaceae</taxon>
        <taxon>Sphagnum</taxon>
    </lineage>
</organism>
<dbReference type="EMBL" id="OZ019896">
    <property type="protein sequence ID" value="CAK9224081.1"/>
    <property type="molecule type" value="Genomic_DNA"/>
</dbReference>
<feature type="region of interest" description="Disordered" evidence="1">
    <location>
        <begin position="151"/>
        <end position="215"/>
    </location>
</feature>
<gene>
    <name evidence="2" type="ORF">CSSPTR1EN2_LOCUS17153</name>
</gene>
<evidence type="ECO:0000313" key="2">
    <source>
        <dbReference type="EMBL" id="CAK9224081.1"/>
    </source>
</evidence>
<accession>A0ABP0UKW7</accession>
<feature type="compositionally biased region" description="Low complexity" evidence="1">
    <location>
        <begin position="159"/>
        <end position="169"/>
    </location>
</feature>
<feature type="compositionally biased region" description="Basic and acidic residues" evidence="1">
    <location>
        <begin position="1174"/>
        <end position="1193"/>
    </location>
</feature>
<evidence type="ECO:0008006" key="4">
    <source>
        <dbReference type="Google" id="ProtNLM"/>
    </source>
</evidence>
<feature type="region of interest" description="Disordered" evidence="1">
    <location>
        <begin position="1"/>
        <end position="43"/>
    </location>
</feature>
<evidence type="ECO:0000256" key="1">
    <source>
        <dbReference type="SAM" id="MobiDB-lite"/>
    </source>
</evidence>
<sequence>MGKGGGKCSSKESCGSSIESMTPKSKTHRGHHQSSTKARDLDQVVDMDSGTFVPFIPKKMKSSQVQLEEDEMIDTNVMFDQQEPQSNVSKSCLLGPPASILQSAHNTSMLSRAHTFSGVSAKSSSSHDELQHVQLSTSHPKHLKFSASMPHQQVGEIGSPSQSSFESTSPNLQDDNDLFPTKESIIPGYNNSSTTMRPRLQKKKKLSPSIPFESKNISTTSTTQLPIVGASGEKRLFPISTNSQTSPRPMQAPLPQGPSENNDVIEATTPQGQKVELKEVVDPQALLVSKYFRGRLNDSWDLMPQQLGHGSISPMLETMPMTTEAKTNARLDPHVEFGATRIGEKNASMVINNLKDSKFHDEEREAKLQLSTNEREEPLYLVEMSNKALLMDQHVMEGLPMMESSSRQLLSDKPFEEDHMVRLSKKDQTNEVDVHSITGHVGGDVLLGVTKIKELPKLIGSNMLSKDGVFIQNDRSLPPSLQVESKVLEIEKSKQELMVINSQKTFKALELEEFGGGFDATLRDPSAKDQLVKEEKIASKTTLEKSQHFQLLHKVPNKVMSKVPTPHIDKEGVVMVKELQLITLPRGGIEVGVKSTLEEDPQSMELDEAPNDKPKVSICETREEGVPKSEDTQVCALKEVKELGDAPTLKEAFGFIMLEGAPIEKLKEVGAVKIKTVLQQELQFNIIEGERCVEVKPSSKEEKKSLKPHEPPIVELVKKVVQEAFEIPLTEKEKHMEVVPPEEHPLSMEFYDALSDPLEDDPLMVHEANQHTMLESAPIEEIGEAPILVSSQKTILKLKELQLDIGDEEIDVVAKPSVEETPQSLKFHEVSIEELENKAVLKAIKFPFLKEEKHGEVELAMEKEPWSTKLEKALHEHVEPFILETEGMHLPKLEKAQVPIINQEKEVVCELKLQMTPQSNILVDVSIEKPKEVLARELPSEEDILKLEESQLGVVKEGNVSVRLVGVHHLVKEGKHFQVEPCLEGLQSTKLDETFSEHAKMIPKLDPTKLHPFEILCQDDVRKIEEAQMPIVKQEKQVEDDLMLDVGAPQSNMLGETPTKCLKGMLSMEMKEDVSKLDMFKLGVGDEVLEEDFGIESSLKQAPQIKKFDMEVVLATTTIPCVQEGNPVEVEPLLKTELMKELVDKMDECESTLQMALELIALDGANIDEPGSMTHDEEKEKNKVAMTHDEEKEKNKVALKLPLEEPQSTIVFDDRFEFKVSNIHGTKEHILLKSNEHQNPIDEGGKEFEVEPILTKGPQSIAIHEGPIQDVDEEVNFEISKMLSIEEEKEVVLEPTLEETLQLTMFDNATLEEPKDALEEKTQKTILDEAPIEQLKVATQNHLESIIGKVEKHQMHITKDEKQAGIQPVAMQKISKSMMLDEVPTEEVKEKVCYSPKQIIEIGRTPMQKDDFQTLPMCMESSTSNTDGETMERKIGDIFLETTRPIEMKETSNDLSLKVLSTIANEIPSMIDAIHKDPSTYPENMTQLQTYEGPWEVDQTWEQFKRNWKIFRTKPNSLITSKVHQARKIAKEKAYKVVGLPWPPTCLIHL</sequence>
<reference evidence="2" key="1">
    <citation type="submission" date="2024-02" db="EMBL/GenBank/DDBJ databases">
        <authorList>
            <consortium name="ELIXIR-Norway"/>
            <consortium name="Elixir Norway"/>
        </authorList>
    </citation>
    <scope>NUCLEOTIDE SEQUENCE</scope>
</reference>
<keyword evidence="3" id="KW-1185">Reference proteome</keyword>
<dbReference type="Proteomes" id="UP001497512">
    <property type="component" value="Chromosome 4"/>
</dbReference>
<evidence type="ECO:0000313" key="3">
    <source>
        <dbReference type="Proteomes" id="UP001497512"/>
    </source>
</evidence>
<protein>
    <recommendedName>
        <fullName evidence="4">Titin</fullName>
    </recommendedName>
</protein>